<evidence type="ECO:0000256" key="1">
    <source>
        <dbReference type="ARBA" id="ARBA00022443"/>
    </source>
</evidence>
<dbReference type="PANTHER" id="PTHR46026">
    <property type="entry name" value="RHO-TYPE GUANINE NUCLEOTIDE EXCHANGE FACTOR, ISOFORM F"/>
    <property type="match status" value="1"/>
</dbReference>
<dbReference type="SMART" id="SM00326">
    <property type="entry name" value="SH3"/>
    <property type="match status" value="1"/>
</dbReference>
<name>A0A075AP75_ROZAC</name>
<dbReference type="Pfam" id="PF00621">
    <property type="entry name" value="RhoGEF"/>
    <property type="match status" value="1"/>
</dbReference>
<gene>
    <name evidence="6" type="ORF">O9G_000315</name>
</gene>
<dbReference type="SUPFAM" id="SSF48065">
    <property type="entry name" value="DBL homology domain (DH-domain)"/>
    <property type="match status" value="1"/>
</dbReference>
<keyword evidence="1 2" id="KW-0728">SH3 domain</keyword>
<dbReference type="OrthoDB" id="19092at2759"/>
<dbReference type="Gene3D" id="2.30.30.40">
    <property type="entry name" value="SH3 Domains"/>
    <property type="match status" value="1"/>
</dbReference>
<dbReference type="EMBL" id="KE561209">
    <property type="protein sequence ID" value="EPZ31836.1"/>
    <property type="molecule type" value="Genomic_DNA"/>
</dbReference>
<keyword evidence="7" id="KW-1185">Reference proteome</keyword>
<evidence type="ECO:0000259" key="5">
    <source>
        <dbReference type="PROSITE" id="PS50010"/>
    </source>
</evidence>
<dbReference type="InterPro" id="IPR000219">
    <property type="entry name" value="DH_dom"/>
</dbReference>
<dbReference type="PRINTS" id="PR00499">
    <property type="entry name" value="P67PHOX"/>
</dbReference>
<dbReference type="GO" id="GO:0005737">
    <property type="term" value="C:cytoplasm"/>
    <property type="evidence" value="ECO:0007669"/>
    <property type="project" value="TreeGrafter"/>
</dbReference>
<dbReference type="PRINTS" id="PR00452">
    <property type="entry name" value="SH3DOMAIN"/>
</dbReference>
<dbReference type="InterPro" id="IPR011993">
    <property type="entry name" value="PH-like_dom_sf"/>
</dbReference>
<dbReference type="SUPFAM" id="SSF50044">
    <property type="entry name" value="SH3-domain"/>
    <property type="match status" value="1"/>
</dbReference>
<dbReference type="SUPFAM" id="SSF50729">
    <property type="entry name" value="PH domain-like"/>
    <property type="match status" value="1"/>
</dbReference>
<feature type="domain" description="DH" evidence="5">
    <location>
        <begin position="147"/>
        <end position="325"/>
    </location>
</feature>
<evidence type="ECO:0000313" key="7">
    <source>
        <dbReference type="Proteomes" id="UP000030755"/>
    </source>
</evidence>
<protein>
    <submittedName>
        <fullName evidence="6">Rho guanine nucleotide exchange factor (RhoGEF) 6-like protein</fullName>
    </submittedName>
</protein>
<dbReference type="InterPro" id="IPR036028">
    <property type="entry name" value="SH3-like_dom_sf"/>
</dbReference>
<evidence type="ECO:0000256" key="2">
    <source>
        <dbReference type="PROSITE-ProRule" id="PRU00192"/>
    </source>
</evidence>
<dbReference type="AlphaFoldDB" id="A0A075AP75"/>
<proteinExistence type="predicted"/>
<dbReference type="InterPro" id="IPR036872">
    <property type="entry name" value="CH_dom_sf"/>
</dbReference>
<dbReference type="InterPro" id="IPR035899">
    <property type="entry name" value="DBL_dom_sf"/>
</dbReference>
<keyword evidence="3" id="KW-0175">Coiled coil</keyword>
<reference evidence="6 7" key="1">
    <citation type="journal article" date="2013" name="Curr. Biol.">
        <title>Shared signatures of parasitism and phylogenomics unite Cryptomycota and microsporidia.</title>
        <authorList>
            <person name="James T.Y."/>
            <person name="Pelin A."/>
            <person name="Bonen L."/>
            <person name="Ahrendt S."/>
            <person name="Sain D."/>
            <person name="Corradi N."/>
            <person name="Stajich J.E."/>
        </authorList>
    </citation>
    <scope>NUCLEOTIDE SEQUENCE [LARGE SCALE GENOMIC DNA]</scope>
    <source>
        <strain evidence="6 7">CSF55</strain>
    </source>
</reference>
<accession>A0A075AP75</accession>
<evidence type="ECO:0000259" key="4">
    <source>
        <dbReference type="PROSITE" id="PS50002"/>
    </source>
</evidence>
<dbReference type="Gene3D" id="1.10.418.10">
    <property type="entry name" value="Calponin-like domain"/>
    <property type="match status" value="1"/>
</dbReference>
<dbReference type="PROSITE" id="PS50010">
    <property type="entry name" value="DH_2"/>
    <property type="match status" value="1"/>
</dbReference>
<evidence type="ECO:0000313" key="6">
    <source>
        <dbReference type="EMBL" id="EPZ31836.1"/>
    </source>
</evidence>
<dbReference type="Pfam" id="PF14604">
    <property type="entry name" value="SH3_9"/>
    <property type="match status" value="1"/>
</dbReference>
<sequence length="604" mass="70616">MDNLNKFLVVCKYELKLPSELLFDTTLLFTKKSEGEKLLALLLKLAEYAEDFGLLPTMRSVSINTDEKLFQELCKSNVYIAKFNFDATKSDELSFKEGDTIIARKKSDDGWWIGECSGSIGWFPANYVEELEKTIVSEDFDLHLNLLLETEYQFIGNLDSMQKRILPLIYQSWFSSNDKKLIVDQIGKIISFHDDFFRDLQNLKNIRTKELLVSQIFKKMTNELSGVYKEYCESSYNRSKILDKYKKDEKMNKFLSKAGFETNPPIMHLSSYFLGPMERLRYYLDYLSDAEKSAVKEKESLHECKVSLQKEVDNLREIVRKKENQWLLDDFDKRIEDWTGVSIQYYGDLIMEGYALEISENKPINCYILLLEKLFVCLKGNITKNQTYKLHFAVPISRKNLVAVRVPDSKKYFHLWQLSCVGHHNGSKTSSYTFSCEMESDTTGWLSKLQSLISKNGNSIMPSIRKELRHEIFSFDKTSLKKRILKEASRIRRNAEDALLRLQNIVLSSGRNQNNLIESNSQKDSKTKVYPDCQNDNVTVKMAPSDFAQEAKKFLQLREAKLKKENDKKELEKEMDWKLEYHKLLEKHNKALERINELEILLEK</sequence>
<dbReference type="PANTHER" id="PTHR46026:SF1">
    <property type="entry name" value="RHO-TYPE GUANINE NUCLEOTIDE EXCHANGE FACTOR, ISOFORM F"/>
    <property type="match status" value="1"/>
</dbReference>
<feature type="domain" description="SH3" evidence="4">
    <location>
        <begin position="74"/>
        <end position="133"/>
    </location>
</feature>
<dbReference type="Gene3D" id="1.20.900.10">
    <property type="entry name" value="Dbl homology (DH) domain"/>
    <property type="match status" value="1"/>
</dbReference>
<evidence type="ECO:0000256" key="3">
    <source>
        <dbReference type="SAM" id="Coils"/>
    </source>
</evidence>
<dbReference type="HOGENOM" id="CLU_452095_0_0_1"/>
<dbReference type="STRING" id="988480.A0A075AP75"/>
<dbReference type="Proteomes" id="UP000030755">
    <property type="component" value="Unassembled WGS sequence"/>
</dbReference>
<feature type="coiled-coil region" evidence="3">
    <location>
        <begin position="552"/>
        <end position="601"/>
    </location>
</feature>
<dbReference type="InterPro" id="IPR001452">
    <property type="entry name" value="SH3_domain"/>
</dbReference>
<dbReference type="GO" id="GO:0005085">
    <property type="term" value="F:guanyl-nucleotide exchange factor activity"/>
    <property type="evidence" value="ECO:0007669"/>
    <property type="project" value="InterPro"/>
</dbReference>
<dbReference type="PROSITE" id="PS50002">
    <property type="entry name" value="SH3"/>
    <property type="match status" value="1"/>
</dbReference>
<dbReference type="Gene3D" id="2.30.29.30">
    <property type="entry name" value="Pleckstrin-homology domain (PH domain)/Phosphotyrosine-binding domain (PTB)"/>
    <property type="match status" value="1"/>
</dbReference>
<organism evidence="6 7">
    <name type="scientific">Rozella allomycis (strain CSF55)</name>
    <dbReference type="NCBI Taxonomy" id="988480"/>
    <lineage>
        <taxon>Eukaryota</taxon>
        <taxon>Fungi</taxon>
        <taxon>Fungi incertae sedis</taxon>
        <taxon>Cryptomycota</taxon>
        <taxon>Cryptomycota incertae sedis</taxon>
        <taxon>Rozella</taxon>
    </lineage>
</organism>